<evidence type="ECO:0000313" key="2">
    <source>
        <dbReference type="EMBL" id="SCB89871.1"/>
    </source>
</evidence>
<name>A0A1C4A5P2_9GAMM</name>
<gene>
    <name evidence="2" type="ORF">GA0061081_102247</name>
</gene>
<organism evidence="2 3">
    <name type="scientific">Gilliamella bombicola</name>
    <dbReference type="NCBI Taxonomy" id="1798182"/>
    <lineage>
        <taxon>Bacteria</taxon>
        <taxon>Pseudomonadati</taxon>
        <taxon>Pseudomonadota</taxon>
        <taxon>Gammaproteobacteria</taxon>
        <taxon>Orbales</taxon>
        <taxon>Orbaceae</taxon>
        <taxon>Gilliamella</taxon>
    </lineage>
</organism>
<feature type="coiled-coil region" evidence="1">
    <location>
        <begin position="6"/>
        <end position="54"/>
    </location>
</feature>
<sequence>MNSNTLKKYQTQLQKLKAKQNVIKTELTDCQQRYNSIKNEILDVQTKINELSRNNKLIVSEHATIRILERMFCVNLSEIHEQIIAEILPVYTKLGDGTIPVKCIGLRAVIKNGVIVTVK</sequence>
<evidence type="ECO:0000256" key="1">
    <source>
        <dbReference type="SAM" id="Coils"/>
    </source>
</evidence>
<proteinExistence type="predicted"/>
<dbReference type="OrthoDB" id="7067168at2"/>
<dbReference type="Proteomes" id="UP000199670">
    <property type="component" value="Unassembled WGS sequence"/>
</dbReference>
<dbReference type="RefSeq" id="WP_091347021.1">
    <property type="nucleotide sequence ID" value="NZ_FMAQ01000002.1"/>
</dbReference>
<keyword evidence="1" id="KW-0175">Coiled coil</keyword>
<dbReference type="STRING" id="1798182.GA0061081_102247"/>
<keyword evidence="3" id="KW-1185">Reference proteome</keyword>
<accession>A0A1C4A5P2</accession>
<dbReference type="EMBL" id="FMAQ01000002">
    <property type="protein sequence ID" value="SCB89871.1"/>
    <property type="molecule type" value="Genomic_DNA"/>
</dbReference>
<protein>
    <submittedName>
        <fullName evidence="2">Uncharacterized protein</fullName>
    </submittedName>
</protein>
<reference evidence="3" key="1">
    <citation type="submission" date="2016-08" db="EMBL/GenBank/DDBJ databases">
        <authorList>
            <person name="Varghese N."/>
            <person name="Submissions Spin"/>
        </authorList>
    </citation>
    <scope>NUCLEOTIDE SEQUENCE [LARGE SCALE GENOMIC DNA]</scope>
    <source>
        <strain evidence="3">R-53248</strain>
    </source>
</reference>
<evidence type="ECO:0000313" key="3">
    <source>
        <dbReference type="Proteomes" id="UP000199670"/>
    </source>
</evidence>
<dbReference type="AlphaFoldDB" id="A0A1C4A5P2"/>